<dbReference type="PROSITE" id="PS51704">
    <property type="entry name" value="GP_PDE"/>
    <property type="match status" value="1"/>
</dbReference>
<evidence type="ECO:0000259" key="1">
    <source>
        <dbReference type="PROSITE" id="PS51704"/>
    </source>
</evidence>
<keyword evidence="3" id="KW-1185">Reference proteome</keyword>
<organism evidence="2 3">
    <name type="scientific">Aeromicrobium phragmitis</name>
    <dbReference type="NCBI Taxonomy" id="2478914"/>
    <lineage>
        <taxon>Bacteria</taxon>
        <taxon>Bacillati</taxon>
        <taxon>Actinomycetota</taxon>
        <taxon>Actinomycetes</taxon>
        <taxon>Propionibacteriales</taxon>
        <taxon>Nocardioidaceae</taxon>
        <taxon>Aeromicrobium</taxon>
    </lineage>
</organism>
<dbReference type="RefSeq" id="WP_121795404.1">
    <property type="nucleotide sequence ID" value="NZ_RDBF01000014.1"/>
</dbReference>
<dbReference type="Gene3D" id="3.20.20.190">
    <property type="entry name" value="Phosphatidylinositol (PI) phosphodiesterase"/>
    <property type="match status" value="1"/>
</dbReference>
<accession>A0A3L8PI47</accession>
<dbReference type="PANTHER" id="PTHR43805">
    <property type="entry name" value="GLYCEROPHOSPHORYL DIESTER PHOSPHODIESTERASE"/>
    <property type="match status" value="1"/>
</dbReference>
<dbReference type="SUPFAM" id="SSF51695">
    <property type="entry name" value="PLC-like phosphodiesterases"/>
    <property type="match status" value="1"/>
</dbReference>
<sequence>MEPGRTTRFFDTPPPLAFAHRGGADTGDNVGIENSLVAFRHAYDLGYRHLETDVRATRDGVPYALHDARLSRLTGDDQAITTLTSDELDALLLGDREPIVRLDELLLEFPKACFNIDVKSADAIEPTCRVLEDVGAVDRVCLASFSHRRLQRLRSRLPQAVFSASSIDVARMRLGRAVPPGVDCFQIPERHGRVRILTPAFLDRAHRHGRQVHVWTVDDPAAMHRLLDMGVDGIMTDRTDLLKDVLVSRGQWREEPT</sequence>
<comment type="caution">
    <text evidence="2">The sequence shown here is derived from an EMBL/GenBank/DDBJ whole genome shotgun (WGS) entry which is preliminary data.</text>
</comment>
<evidence type="ECO:0000313" key="3">
    <source>
        <dbReference type="Proteomes" id="UP000282515"/>
    </source>
</evidence>
<dbReference type="GO" id="GO:0008081">
    <property type="term" value="F:phosphoric diester hydrolase activity"/>
    <property type="evidence" value="ECO:0007669"/>
    <property type="project" value="InterPro"/>
</dbReference>
<dbReference type="Pfam" id="PF03009">
    <property type="entry name" value="GDPD"/>
    <property type="match status" value="1"/>
</dbReference>
<dbReference type="InterPro" id="IPR030395">
    <property type="entry name" value="GP_PDE_dom"/>
</dbReference>
<dbReference type="AlphaFoldDB" id="A0A3L8PI47"/>
<gene>
    <name evidence="2" type="ORF">D9V41_15050</name>
</gene>
<dbReference type="PROSITE" id="PS50007">
    <property type="entry name" value="PIPLC_X_DOMAIN"/>
    <property type="match status" value="1"/>
</dbReference>
<dbReference type="InterPro" id="IPR017946">
    <property type="entry name" value="PLC-like_Pdiesterase_TIM-brl"/>
</dbReference>
<dbReference type="OrthoDB" id="5241788at2"/>
<evidence type="ECO:0000313" key="2">
    <source>
        <dbReference type="EMBL" id="RLV54760.1"/>
    </source>
</evidence>
<dbReference type="PANTHER" id="PTHR43805:SF1">
    <property type="entry name" value="GP-PDE DOMAIN-CONTAINING PROTEIN"/>
    <property type="match status" value="1"/>
</dbReference>
<protein>
    <submittedName>
        <fullName evidence="2">Glycerophosphodiester phosphodiesterase</fullName>
    </submittedName>
</protein>
<dbReference type="Proteomes" id="UP000282515">
    <property type="component" value="Unassembled WGS sequence"/>
</dbReference>
<feature type="domain" description="GP-PDE" evidence="1">
    <location>
        <begin position="15"/>
        <end position="246"/>
    </location>
</feature>
<proteinExistence type="predicted"/>
<dbReference type="EMBL" id="RDBF01000014">
    <property type="protein sequence ID" value="RLV54760.1"/>
    <property type="molecule type" value="Genomic_DNA"/>
</dbReference>
<name>A0A3L8PI47_9ACTN</name>
<reference evidence="2 3" key="1">
    <citation type="submission" date="2018-10" db="EMBL/GenBank/DDBJ databases">
        <title>Aeromicrobium sp. 9W16Y-2 whole genome shotgun sequence.</title>
        <authorList>
            <person name="Li F."/>
        </authorList>
    </citation>
    <scope>NUCLEOTIDE SEQUENCE [LARGE SCALE GENOMIC DNA]</scope>
    <source>
        <strain evidence="2 3">9W16Y-2</strain>
    </source>
</reference>
<dbReference type="GO" id="GO:0006629">
    <property type="term" value="P:lipid metabolic process"/>
    <property type="evidence" value="ECO:0007669"/>
    <property type="project" value="InterPro"/>
</dbReference>